<dbReference type="GO" id="GO:0008233">
    <property type="term" value="F:peptidase activity"/>
    <property type="evidence" value="ECO:0007669"/>
    <property type="project" value="UniProtKB-KW"/>
</dbReference>
<dbReference type="AlphaFoldDB" id="A0AAP5I350"/>
<dbReference type="RefSeq" id="WP_310833510.1">
    <property type="nucleotide sequence ID" value="NZ_JAALHA020000001.1"/>
</dbReference>
<dbReference type="PROSITE" id="PS51257">
    <property type="entry name" value="PROKAR_LIPOPROTEIN"/>
    <property type="match status" value="1"/>
</dbReference>
<dbReference type="Proteomes" id="UP000667802">
    <property type="component" value="Unassembled WGS sequence"/>
</dbReference>
<feature type="chain" id="PRO_5042901198" evidence="1">
    <location>
        <begin position="29"/>
        <end position="331"/>
    </location>
</feature>
<evidence type="ECO:0000313" key="3">
    <source>
        <dbReference type="Proteomes" id="UP000667802"/>
    </source>
</evidence>
<dbReference type="InterPro" id="IPR043504">
    <property type="entry name" value="Peptidase_S1_PA_chymotrypsin"/>
</dbReference>
<dbReference type="PANTHER" id="PTHR43019">
    <property type="entry name" value="SERINE ENDOPROTEASE DEGS"/>
    <property type="match status" value="1"/>
</dbReference>
<comment type="caution">
    <text evidence="2">The sequence shown here is derived from an EMBL/GenBank/DDBJ whole genome shotgun (WGS) entry which is preliminary data.</text>
</comment>
<proteinExistence type="predicted"/>
<dbReference type="PANTHER" id="PTHR43019:SF23">
    <property type="entry name" value="PROTEASE DO-LIKE 5, CHLOROPLASTIC"/>
    <property type="match status" value="1"/>
</dbReference>
<protein>
    <submittedName>
        <fullName evidence="2">Serine protease</fullName>
    </submittedName>
</protein>
<dbReference type="InterPro" id="IPR009003">
    <property type="entry name" value="Peptidase_S1_PA"/>
</dbReference>
<dbReference type="Pfam" id="PF13365">
    <property type="entry name" value="Trypsin_2"/>
    <property type="match status" value="1"/>
</dbReference>
<evidence type="ECO:0000313" key="2">
    <source>
        <dbReference type="EMBL" id="MDR9893836.1"/>
    </source>
</evidence>
<sequence length="331" mass="35666">MFNRIQQQFKAFLIASAVVSCAIPHCFATPAYAKFSNKYSAVQTQQKQIPETTKLAKSTKLGKLAKSTQPAVTRVVAGCTAKIYWSDNKKTYVVSAGGSGSGYFVTADGYIVTNAHVIQLYQNKKQCMKELVESFVVQIAQDYNLSIDELSQDKDALKFIAEHSEPQEFEQINLVILPNGEKLPFQAIASGAPDRGRDIAILKVNIKNASSLKLADSKQVELLDHITVVGYPGAADSSLLASPSHYVASFTDGKISAKKQLPDGSPVLQISAPATHGNSGSPVLNDKGEVIGMVTFGSDVSGFTFIIPSETISQFLWLAGVSNQQGLVTQR</sequence>
<gene>
    <name evidence="2" type="ORF">G7B40_004505</name>
</gene>
<keyword evidence="2" id="KW-0645">Protease</keyword>
<accession>A0AAP5I350</accession>
<keyword evidence="2" id="KW-0378">Hydrolase</keyword>
<dbReference type="SUPFAM" id="SSF50494">
    <property type="entry name" value="Trypsin-like serine proteases"/>
    <property type="match status" value="1"/>
</dbReference>
<dbReference type="Gene3D" id="2.40.10.10">
    <property type="entry name" value="Trypsin-like serine proteases"/>
    <property type="match status" value="2"/>
</dbReference>
<feature type="signal peptide" evidence="1">
    <location>
        <begin position="1"/>
        <end position="28"/>
    </location>
</feature>
<dbReference type="EMBL" id="JAALHA020000001">
    <property type="protein sequence ID" value="MDR9893836.1"/>
    <property type="molecule type" value="Genomic_DNA"/>
</dbReference>
<organism evidence="2 3">
    <name type="scientific">Aetokthonos hydrillicola Thurmond2011</name>
    <dbReference type="NCBI Taxonomy" id="2712845"/>
    <lineage>
        <taxon>Bacteria</taxon>
        <taxon>Bacillati</taxon>
        <taxon>Cyanobacteriota</taxon>
        <taxon>Cyanophyceae</taxon>
        <taxon>Nostocales</taxon>
        <taxon>Hapalosiphonaceae</taxon>
        <taxon>Aetokthonos</taxon>
    </lineage>
</organism>
<dbReference type="GO" id="GO:0006508">
    <property type="term" value="P:proteolysis"/>
    <property type="evidence" value="ECO:0007669"/>
    <property type="project" value="UniProtKB-KW"/>
</dbReference>
<keyword evidence="1" id="KW-0732">Signal</keyword>
<reference evidence="3" key="1">
    <citation type="journal article" date="2021" name="Science">
        <title>Hunting the eagle killer: A cyanobacterial neurotoxin causes vacuolar myelinopathy.</title>
        <authorList>
            <person name="Breinlinger S."/>
            <person name="Phillips T.J."/>
            <person name="Haram B.N."/>
            <person name="Mares J."/>
            <person name="Martinez Yerena J.A."/>
            <person name="Hrouzek P."/>
            <person name="Sobotka R."/>
            <person name="Henderson W.M."/>
            <person name="Schmieder P."/>
            <person name="Williams S.M."/>
            <person name="Lauderdale J.D."/>
            <person name="Wilde H.D."/>
            <person name="Gerrin W."/>
            <person name="Kust A."/>
            <person name="Washington J.W."/>
            <person name="Wagner C."/>
            <person name="Geier B."/>
            <person name="Liebeke M."/>
            <person name="Enke H."/>
            <person name="Niedermeyer T.H.J."/>
            <person name="Wilde S.B."/>
        </authorList>
    </citation>
    <scope>NUCLEOTIDE SEQUENCE [LARGE SCALE GENOMIC DNA]</scope>
    <source>
        <strain evidence="3">Thurmond2011</strain>
    </source>
</reference>
<name>A0AAP5I350_9CYAN</name>
<evidence type="ECO:0000256" key="1">
    <source>
        <dbReference type="SAM" id="SignalP"/>
    </source>
</evidence>
<keyword evidence="3" id="KW-1185">Reference proteome</keyword>